<gene>
    <name evidence="1" type="ORF">GCM10007380_39720</name>
</gene>
<proteinExistence type="predicted"/>
<comment type="caution">
    <text evidence="1">The sequence shown here is derived from an EMBL/GenBank/DDBJ whole genome shotgun (WGS) entry which is preliminary data.</text>
</comment>
<name>A0A8J3F0B3_9BACI</name>
<evidence type="ECO:0000313" key="2">
    <source>
        <dbReference type="Proteomes" id="UP000626244"/>
    </source>
</evidence>
<dbReference type="AlphaFoldDB" id="A0A8J3F0B3"/>
<accession>A0A8J3F0B3</accession>
<sequence length="474" mass="55418">MNKELVSNEFIKKVVERLPDNAKRYIIENSYTIEDYINDVYYEKYKKAVKMNEQLRYEKKRLRQTKNSWANGSLKEIKNYAMKKSKRGICSIIQAAELLFLSEPKEFHKVFGCDSIVDYGVKLELSINDWCEEESLMLTDFPYFNTRTKLQQQKALEIDVAVIVGTIALNDSSLLDEKFSMKLDYLIDNPYVSDGIGSFKNLKGQTELPYYVHTYKMENKEIVTYIDKAYVDDLKLNNKRVPLYDTKDDHIIATALMKRDIMFYTHKRLTVNIGEVTKAIYKSDNAKNYKAIVDRLIKMAALKFSFIEDGKGLEIRSLFDIKFPDDDDIVNQGNVFLYFSEKFYEKIVSEQVTHIYTKELQKLESPDAVSLAFMLQKERLGITNDTGTVMYSYSYFSEKISFRKGTIKENCKFIERALEELKDKNTIVKSFERVGVNFYITFYPVSQQELQALLKYKEETKKLLSDIQPQGLLN</sequence>
<dbReference type="OrthoDB" id="2801489at2"/>
<keyword evidence="2" id="KW-1185">Reference proteome</keyword>
<evidence type="ECO:0000313" key="1">
    <source>
        <dbReference type="EMBL" id="GGI17795.1"/>
    </source>
</evidence>
<organism evidence="1 2">
    <name type="scientific">Gottfriedia solisilvae</name>
    <dbReference type="NCBI Taxonomy" id="1516104"/>
    <lineage>
        <taxon>Bacteria</taxon>
        <taxon>Bacillati</taxon>
        <taxon>Bacillota</taxon>
        <taxon>Bacilli</taxon>
        <taxon>Bacillales</taxon>
        <taxon>Bacillaceae</taxon>
        <taxon>Gottfriedia</taxon>
    </lineage>
</organism>
<dbReference type="Proteomes" id="UP000626244">
    <property type="component" value="Unassembled WGS sequence"/>
</dbReference>
<protein>
    <submittedName>
        <fullName evidence="1">Uncharacterized protein</fullName>
    </submittedName>
</protein>
<dbReference type="RefSeq" id="WP_088003263.1">
    <property type="nucleotide sequence ID" value="NZ_BMHB01000004.1"/>
</dbReference>
<dbReference type="EMBL" id="BMHB01000004">
    <property type="protein sequence ID" value="GGI17795.1"/>
    <property type="molecule type" value="Genomic_DNA"/>
</dbReference>
<reference evidence="2" key="1">
    <citation type="journal article" date="2019" name="Int. J. Syst. Evol. Microbiol.">
        <title>The Global Catalogue of Microorganisms (GCM) 10K type strain sequencing project: providing services to taxonomists for standard genome sequencing and annotation.</title>
        <authorList>
            <consortium name="The Broad Institute Genomics Platform"/>
            <consortium name="The Broad Institute Genome Sequencing Center for Infectious Disease"/>
            <person name="Wu L."/>
            <person name="Ma J."/>
        </authorList>
    </citation>
    <scope>NUCLEOTIDE SEQUENCE [LARGE SCALE GENOMIC DNA]</scope>
    <source>
        <strain evidence="2">CGMCC 1.14993</strain>
    </source>
</reference>